<name>A0A6N6MGS6_9HYPH</name>
<evidence type="ECO:0000313" key="2">
    <source>
        <dbReference type="EMBL" id="KAB1068006.1"/>
    </source>
</evidence>
<gene>
    <name evidence="2" type="ORF">F6X51_27300</name>
</gene>
<organism evidence="2 3">
    <name type="scientific">Methylobacterium planeticum</name>
    <dbReference type="NCBI Taxonomy" id="2615211"/>
    <lineage>
        <taxon>Bacteria</taxon>
        <taxon>Pseudomonadati</taxon>
        <taxon>Pseudomonadota</taxon>
        <taxon>Alphaproteobacteria</taxon>
        <taxon>Hyphomicrobiales</taxon>
        <taxon>Methylobacteriaceae</taxon>
        <taxon>Methylobacterium</taxon>
    </lineage>
</organism>
<dbReference type="Proteomes" id="UP000441523">
    <property type="component" value="Unassembled WGS sequence"/>
</dbReference>
<evidence type="ECO:0000259" key="1">
    <source>
        <dbReference type="Pfam" id="PF08241"/>
    </source>
</evidence>
<dbReference type="GO" id="GO:0008757">
    <property type="term" value="F:S-adenosylmethionine-dependent methyltransferase activity"/>
    <property type="evidence" value="ECO:0007669"/>
    <property type="project" value="InterPro"/>
</dbReference>
<keyword evidence="2" id="KW-0489">Methyltransferase</keyword>
<keyword evidence="2" id="KW-0808">Transferase</keyword>
<sequence length="860" mass="96676">MVTTSKVSSALDGMFERPQGLYGGWDDIPLISQCGHARRVALLDSLSVGDIRGMTCVDFGIGSWGFGSVYSKLQTCKHAIGMDISNSALEMSRELIANTNPTYANNFRTYQSDGMDIPLADGSADLFFSGESIEHVKFPPRFLSEIHRVLKSDGQLVVTTPNKDAILYKGADEEYCTSPEHFWLFDYQELVSMISEFFVIKEVYGFNGSFGSHEEDREIADRPRAEAWSRQFKDEPHLGTGIVLRAVKKAHVSATYEIEDIPADRVRISGSDTYLPLEFGLEGLLLTDPAQTVTIQRPPSDGVVCRMWCHRWSGIAQVSDGSTVTEVDLYTKVPGWKNWVSDRRTTDVTSITLQPTGRKNSKADANQVIYFEAFTWRRRGRSGLPSRVDPGAVQHLLPRGSIDFQPGYGFTMTQVIVSTTVFHWFTESDGNLFGPWPPIGGRSTWDGSPNFFEEQIKQMMMANVDAIYLHLIDKFEEQRIAFFRAYANLRKQGWDVPKICPYLDPFGLWRDPNIDVGTDIGKDRFAAEYIRWYNQYFSTNSDDQAASYLLTIDGRLVLSTWWVKHLCGQVQQFSREDLASRLCAALGAQIPQLGTGIYMITAALVDPDLPFSDERHIMFSGYSYAIQCVHNDLHSWHLQPGYWDQNIRSPGYLLPRDGGVNYRRAWEIACASVPYVHRVYVESWNEYDEGSGIYASDPDGPYVHPNKHTNRDVFSNTRNAYEYIDTTAEGASRVNGRPQCSARILWHDIPQHIERGSYIRLSAVVRNEGNERWTAPDTYELALISGGAVYHASPLTPMEQAGELRSEMIWRGRAVTLSSHLTVPEQVGAWAVSLTVTRNGVPIGSASDFTIHLLPHATAA</sequence>
<dbReference type="InterPro" id="IPR013216">
    <property type="entry name" value="Methyltransf_11"/>
</dbReference>
<dbReference type="Gene3D" id="3.40.50.150">
    <property type="entry name" value="Vaccinia Virus protein VP39"/>
    <property type="match status" value="1"/>
</dbReference>
<dbReference type="GO" id="GO:0032259">
    <property type="term" value="P:methylation"/>
    <property type="evidence" value="ECO:0007669"/>
    <property type="project" value="UniProtKB-KW"/>
</dbReference>
<keyword evidence="3" id="KW-1185">Reference proteome</keyword>
<dbReference type="Pfam" id="PF08241">
    <property type="entry name" value="Methyltransf_11"/>
    <property type="match status" value="1"/>
</dbReference>
<dbReference type="CDD" id="cd02440">
    <property type="entry name" value="AdoMet_MTases"/>
    <property type="match status" value="1"/>
</dbReference>
<proteinExistence type="predicted"/>
<dbReference type="SUPFAM" id="SSF53335">
    <property type="entry name" value="S-adenosyl-L-methionine-dependent methyltransferases"/>
    <property type="match status" value="1"/>
</dbReference>
<reference evidence="2 3" key="1">
    <citation type="submission" date="2019-09" db="EMBL/GenBank/DDBJ databases">
        <title>YIM 132548 draft genome.</title>
        <authorList>
            <person name="Jiang L."/>
        </authorList>
    </citation>
    <scope>NUCLEOTIDE SEQUENCE [LARGE SCALE GENOMIC DNA]</scope>
    <source>
        <strain evidence="2 3">YIM 132548</strain>
    </source>
</reference>
<dbReference type="Gene3D" id="3.20.20.80">
    <property type="entry name" value="Glycosidases"/>
    <property type="match status" value="1"/>
</dbReference>
<dbReference type="InterPro" id="IPR029063">
    <property type="entry name" value="SAM-dependent_MTases_sf"/>
</dbReference>
<dbReference type="EMBL" id="VZZJ01000060">
    <property type="protein sequence ID" value="KAB1068006.1"/>
    <property type="molecule type" value="Genomic_DNA"/>
</dbReference>
<comment type="caution">
    <text evidence="2">The sequence shown here is derived from an EMBL/GenBank/DDBJ whole genome shotgun (WGS) entry which is preliminary data.</text>
</comment>
<dbReference type="AlphaFoldDB" id="A0A6N6MGS6"/>
<evidence type="ECO:0000313" key="3">
    <source>
        <dbReference type="Proteomes" id="UP000441523"/>
    </source>
</evidence>
<protein>
    <submittedName>
        <fullName evidence="2">Methyltransferase domain-containing protein</fullName>
    </submittedName>
</protein>
<feature type="domain" description="Methyltransferase type 11" evidence="1">
    <location>
        <begin position="58"/>
        <end position="158"/>
    </location>
</feature>
<dbReference type="RefSeq" id="WP_150967204.1">
    <property type="nucleotide sequence ID" value="NZ_VZZJ01000060.1"/>
</dbReference>
<accession>A0A6N6MGS6</accession>